<dbReference type="InterPro" id="IPR035919">
    <property type="entry name" value="EAL_sf"/>
</dbReference>
<feature type="region of interest" description="Disordered" evidence="1">
    <location>
        <begin position="282"/>
        <end position="303"/>
    </location>
</feature>
<organism evidence="3 4">
    <name type="scientific">Collimonas pratensis</name>
    <dbReference type="NCBI Taxonomy" id="279113"/>
    <lineage>
        <taxon>Bacteria</taxon>
        <taxon>Pseudomonadati</taxon>
        <taxon>Pseudomonadota</taxon>
        <taxon>Betaproteobacteria</taxon>
        <taxon>Burkholderiales</taxon>
        <taxon>Oxalobacteraceae</taxon>
        <taxon>Collimonas</taxon>
    </lineage>
</organism>
<accession>A0A127Q1C0</accession>
<dbReference type="SUPFAM" id="SSF141868">
    <property type="entry name" value="EAL domain-like"/>
    <property type="match status" value="1"/>
</dbReference>
<dbReference type="PATRIC" id="fig|279113.9.peg.1493"/>
<dbReference type="Pfam" id="PF00563">
    <property type="entry name" value="EAL"/>
    <property type="match status" value="1"/>
</dbReference>
<gene>
    <name evidence="3" type="ORF">CPter91_1498</name>
</gene>
<dbReference type="Proteomes" id="UP000074561">
    <property type="component" value="Chromosome"/>
</dbReference>
<proteinExistence type="predicted"/>
<protein>
    <submittedName>
        <fullName evidence="3">EAL domain protein</fullName>
    </submittedName>
</protein>
<dbReference type="KEGG" id="cpra:CPter91_1498"/>
<dbReference type="OrthoDB" id="8773663at2"/>
<evidence type="ECO:0000256" key="1">
    <source>
        <dbReference type="SAM" id="MobiDB-lite"/>
    </source>
</evidence>
<dbReference type="Gene3D" id="3.20.20.450">
    <property type="entry name" value="EAL domain"/>
    <property type="match status" value="1"/>
</dbReference>
<name>A0A127Q1C0_9BURK</name>
<reference evidence="3 4" key="1">
    <citation type="submission" date="2015-11" db="EMBL/GenBank/DDBJ databases">
        <title>Exploring the genomic traits of fungus-feeding bacterial genus Collimonas.</title>
        <authorList>
            <person name="Song C."/>
            <person name="Schmidt R."/>
            <person name="de Jager V."/>
            <person name="Krzyzanowska D."/>
            <person name="Jongedijk E."/>
            <person name="Cankar K."/>
            <person name="Beekwilder J."/>
            <person name="van Veen A."/>
            <person name="de Boer W."/>
            <person name="van Veen J.A."/>
            <person name="Garbeva P."/>
        </authorList>
    </citation>
    <scope>NUCLEOTIDE SEQUENCE [LARGE SCALE GENOMIC DNA]</scope>
    <source>
        <strain evidence="3 4">Ter91</strain>
    </source>
</reference>
<evidence type="ECO:0000259" key="2">
    <source>
        <dbReference type="Pfam" id="PF00563"/>
    </source>
</evidence>
<feature type="domain" description="EAL" evidence="2">
    <location>
        <begin position="47"/>
        <end position="254"/>
    </location>
</feature>
<evidence type="ECO:0000313" key="3">
    <source>
        <dbReference type="EMBL" id="AMP03878.1"/>
    </source>
</evidence>
<dbReference type="STRING" id="279113.CPter91_1498"/>
<dbReference type="AlphaFoldDB" id="A0A127Q1C0"/>
<dbReference type="RefSeq" id="WP_061938796.1">
    <property type="nucleotide sequence ID" value="NZ_CP013234.1"/>
</dbReference>
<evidence type="ECO:0000313" key="4">
    <source>
        <dbReference type="Proteomes" id="UP000074561"/>
    </source>
</evidence>
<dbReference type="EMBL" id="CP013234">
    <property type="protein sequence ID" value="AMP03878.1"/>
    <property type="molecule type" value="Genomic_DNA"/>
</dbReference>
<sequence length="303" mass="33587">MTFPALEQYLARLHSVNHGGAHAEVRSDCRVWLDADGRAQGRYFNTTLTSVFQPVRLIDALAGNGAVIGYEGFAHSYSSSDNGLYLWKLLDHAASDDESIELDRLCRMLHSINFYRQAEAAVGDLYLSVHARLLAAVDSNHGMAFRRILNLLELPHEKIVLQLPTITENQGWLLNYVLDNYRRNHFRLAVNADDVAQAAALLEKVRPDVIKIDARGVTHDEHTARFLEQCAARGIQVIFKRLEKARDLEVLQQLARIVTLPLHAQGFLWDLPQAALHAFTASAGTPPAQPDGLPATSVDLGGA</sequence>
<dbReference type="InterPro" id="IPR001633">
    <property type="entry name" value="EAL_dom"/>
</dbReference>